<proteinExistence type="predicted"/>
<keyword evidence="3" id="KW-1185">Reference proteome</keyword>
<dbReference type="PANTHER" id="PTHR36782">
    <property type="entry name" value="BNAC03G62080D PROTEIN"/>
    <property type="match status" value="1"/>
</dbReference>
<protein>
    <submittedName>
        <fullName evidence="4">Uncharacterized protein LOC111483436</fullName>
    </submittedName>
</protein>
<dbReference type="RefSeq" id="XP_022985430.1">
    <property type="nucleotide sequence ID" value="XM_023129662.1"/>
</dbReference>
<dbReference type="PANTHER" id="PTHR36782:SF1">
    <property type="entry name" value="CALCIUM UNIPORTER PROTEIN"/>
    <property type="match status" value="1"/>
</dbReference>
<gene>
    <name evidence="4" type="primary">LOC111483436</name>
</gene>
<dbReference type="AlphaFoldDB" id="A0A6J1JBA8"/>
<name>A0A6J1JBA8_CUCMA</name>
<feature type="region of interest" description="Disordered" evidence="1">
    <location>
        <begin position="25"/>
        <end position="58"/>
    </location>
</feature>
<evidence type="ECO:0000256" key="1">
    <source>
        <dbReference type="SAM" id="MobiDB-lite"/>
    </source>
</evidence>
<dbReference type="Pfam" id="PF25418">
    <property type="entry name" value="DUF7890"/>
    <property type="match status" value="1"/>
</dbReference>
<reference evidence="4" key="1">
    <citation type="submission" date="2025-08" db="UniProtKB">
        <authorList>
            <consortium name="RefSeq"/>
        </authorList>
    </citation>
    <scope>IDENTIFICATION</scope>
    <source>
        <tissue evidence="4">Young leaves</tissue>
    </source>
</reference>
<dbReference type="GeneID" id="111483436"/>
<dbReference type="Proteomes" id="UP000504608">
    <property type="component" value="Unplaced"/>
</dbReference>
<dbReference type="KEGG" id="cmax:111483436"/>
<evidence type="ECO:0000313" key="3">
    <source>
        <dbReference type="Proteomes" id="UP000504608"/>
    </source>
</evidence>
<dbReference type="InterPro" id="IPR057212">
    <property type="entry name" value="DUF7890"/>
</dbReference>
<feature type="compositionally biased region" description="Low complexity" evidence="1">
    <location>
        <begin position="42"/>
        <end position="51"/>
    </location>
</feature>
<accession>A0A6J1JBA8</accession>
<evidence type="ECO:0000313" key="4">
    <source>
        <dbReference type="RefSeq" id="XP_022985430.1"/>
    </source>
</evidence>
<organism evidence="3 4">
    <name type="scientific">Cucurbita maxima</name>
    <name type="common">Pumpkin</name>
    <name type="synonym">Winter squash</name>
    <dbReference type="NCBI Taxonomy" id="3661"/>
    <lineage>
        <taxon>Eukaryota</taxon>
        <taxon>Viridiplantae</taxon>
        <taxon>Streptophyta</taxon>
        <taxon>Embryophyta</taxon>
        <taxon>Tracheophyta</taxon>
        <taxon>Spermatophyta</taxon>
        <taxon>Magnoliopsida</taxon>
        <taxon>eudicotyledons</taxon>
        <taxon>Gunneridae</taxon>
        <taxon>Pentapetalae</taxon>
        <taxon>rosids</taxon>
        <taxon>fabids</taxon>
        <taxon>Cucurbitales</taxon>
        <taxon>Cucurbitaceae</taxon>
        <taxon>Cucurbiteae</taxon>
        <taxon>Cucurbita</taxon>
    </lineage>
</organism>
<dbReference type="OrthoDB" id="1077969at2759"/>
<feature type="domain" description="DUF7890" evidence="2">
    <location>
        <begin position="87"/>
        <end position="132"/>
    </location>
</feature>
<sequence>MIGNLISSLNKKLQAVEISNRCRRTKKTTNVYRRDMSKKKQPQSPSPSQGKPEIEKVKKRVRFADTEPVIIAIDREERSTEEETEKKVVRITVKLTKQEANRMLSRCSDGGVLEFGDVASELMRIPAARVSSSMTCYGRCLDME</sequence>
<evidence type="ECO:0000259" key="2">
    <source>
        <dbReference type="Pfam" id="PF25418"/>
    </source>
</evidence>